<dbReference type="EMBL" id="FNFV01000005">
    <property type="protein sequence ID" value="SDK83201.1"/>
    <property type="molecule type" value="Genomic_DNA"/>
</dbReference>
<evidence type="ECO:0000259" key="6">
    <source>
        <dbReference type="PROSITE" id="PS51379"/>
    </source>
</evidence>
<evidence type="ECO:0000256" key="1">
    <source>
        <dbReference type="ARBA" id="ARBA00022485"/>
    </source>
</evidence>
<evidence type="ECO:0000313" key="7">
    <source>
        <dbReference type="EMBL" id="SDK83201.1"/>
    </source>
</evidence>
<proteinExistence type="predicted"/>
<dbReference type="InterPro" id="IPR017900">
    <property type="entry name" value="4Fe4S_Fe_S_CS"/>
</dbReference>
<dbReference type="Pfam" id="PF13187">
    <property type="entry name" value="Fer4_9"/>
    <property type="match status" value="1"/>
</dbReference>
<dbReference type="STRING" id="990712.SAMN05216257_10526"/>
<keyword evidence="2" id="KW-0479">Metal-binding</keyword>
<sequence>MARIDRLILCDCEGSMALDPETAAQASGAAEVIRASRLCTDEIERAAKALSAGGRTLVACGQMAARFADLAEELEAEERLATADIRDRAGWTADGKATAKQAALLAEAALEAPMTPMRDVVSQGTCLVLGGAAAIAAGRRLADSLAVTVLIDPDEMPEAEDLVPTAAMDVGRGRLSQAAGALGGFSVVVENFASLEPGGRAAGRFGAPTARVSSACDIILDLRRGAAPLFPAPHKRDGYLRADPRDPAAVERAIFDAAGLQGEFEKTLYVRFDAQLCAHSRAGQQGCTRCLDICPTGAISPDGDHVTIDPLICAGCGGCAAVCPSGAASYDDPPVGFLFARLRTLAGGYRAAGGGVPRLLVHDGFGAEMIRLSARFGRGLPADVIPFEVNNVEGFGHAEMLAALGVGFGRVTILTAPDTEMTVPERELALARALAPAAADALDILAPESPDALEEALYPAPRGLAAPLPEPVLPAGSRREVARLVAGALAVAHEAQESVLPLPGGAPYGAVEIDTDACTLCLACVSLCPSGALLDNPDKPQVSFQEAACLQCGICARACPEDAIRLTPRMWLDPDALGHRVLNEEEPFECISCGKPFGVRSTIERIVEKLEGKHRMFTGSDNVKLIQMCDDCRVKAQFHQENAPFFLGERPKPRTTDDYRDERKKPN</sequence>
<dbReference type="Pfam" id="PF12838">
    <property type="entry name" value="Fer4_7"/>
    <property type="match status" value="1"/>
</dbReference>
<feature type="domain" description="4Fe-4S ferredoxin-type" evidence="6">
    <location>
        <begin position="509"/>
        <end position="538"/>
    </location>
</feature>
<dbReference type="PROSITE" id="PS51379">
    <property type="entry name" value="4FE4S_FER_2"/>
    <property type="match status" value="3"/>
</dbReference>
<dbReference type="Proteomes" id="UP000199328">
    <property type="component" value="Unassembled WGS sequence"/>
</dbReference>
<reference evidence="8" key="1">
    <citation type="submission" date="2016-10" db="EMBL/GenBank/DDBJ databases">
        <authorList>
            <person name="Varghese N."/>
            <person name="Submissions S."/>
        </authorList>
    </citation>
    <scope>NUCLEOTIDE SEQUENCE [LARGE SCALE GENOMIC DNA]</scope>
    <source>
        <strain evidence="8">CGMCC 1.10789</strain>
    </source>
</reference>
<evidence type="ECO:0000256" key="5">
    <source>
        <dbReference type="SAM" id="MobiDB-lite"/>
    </source>
</evidence>
<dbReference type="PANTHER" id="PTHR43687">
    <property type="entry name" value="ADENYLYLSULFATE REDUCTASE, BETA SUBUNIT"/>
    <property type="match status" value="1"/>
</dbReference>
<protein>
    <submittedName>
        <fullName evidence="7">4Fe-4S dicluster domain-containing protein</fullName>
    </submittedName>
</protein>
<feature type="region of interest" description="Disordered" evidence="5">
    <location>
        <begin position="645"/>
        <end position="667"/>
    </location>
</feature>
<dbReference type="InterPro" id="IPR017896">
    <property type="entry name" value="4Fe4S_Fe-S-bd"/>
</dbReference>
<gene>
    <name evidence="7" type="ORF">SAMN05216257_10526</name>
</gene>
<dbReference type="SUPFAM" id="SSF54862">
    <property type="entry name" value="4Fe-4S ferredoxins"/>
    <property type="match status" value="1"/>
</dbReference>
<keyword evidence="4" id="KW-0411">Iron-sulfur</keyword>
<dbReference type="GO" id="GO:0046872">
    <property type="term" value="F:metal ion binding"/>
    <property type="evidence" value="ECO:0007669"/>
    <property type="project" value="UniProtKB-KW"/>
</dbReference>
<name>A0A1G9F4C3_9RHOB</name>
<feature type="domain" description="4Fe-4S ferredoxin-type" evidence="6">
    <location>
        <begin position="304"/>
        <end position="333"/>
    </location>
</feature>
<keyword evidence="3" id="KW-0408">Iron</keyword>
<dbReference type="PROSITE" id="PS00198">
    <property type="entry name" value="4FE4S_FER_1"/>
    <property type="match status" value="3"/>
</dbReference>
<dbReference type="AlphaFoldDB" id="A0A1G9F4C3"/>
<dbReference type="RefSeq" id="WP_092500641.1">
    <property type="nucleotide sequence ID" value="NZ_FNFV01000005.1"/>
</dbReference>
<evidence type="ECO:0000256" key="2">
    <source>
        <dbReference type="ARBA" id="ARBA00022723"/>
    </source>
</evidence>
<feature type="domain" description="4Fe-4S ferredoxin-type" evidence="6">
    <location>
        <begin position="540"/>
        <end position="569"/>
    </location>
</feature>
<evidence type="ECO:0000313" key="8">
    <source>
        <dbReference type="Proteomes" id="UP000199328"/>
    </source>
</evidence>
<dbReference type="InterPro" id="IPR050572">
    <property type="entry name" value="Fe-S_Ferredoxin"/>
</dbReference>
<evidence type="ECO:0000256" key="3">
    <source>
        <dbReference type="ARBA" id="ARBA00023004"/>
    </source>
</evidence>
<keyword evidence="1" id="KW-0004">4Fe-4S</keyword>
<feature type="compositionally biased region" description="Basic and acidic residues" evidence="5">
    <location>
        <begin position="649"/>
        <end position="667"/>
    </location>
</feature>
<dbReference type="PANTHER" id="PTHR43687:SF4">
    <property type="entry name" value="BLR5484 PROTEIN"/>
    <property type="match status" value="1"/>
</dbReference>
<organism evidence="7 8">
    <name type="scientific">Meinhardsimonia xiamenensis</name>
    <dbReference type="NCBI Taxonomy" id="990712"/>
    <lineage>
        <taxon>Bacteria</taxon>
        <taxon>Pseudomonadati</taxon>
        <taxon>Pseudomonadota</taxon>
        <taxon>Alphaproteobacteria</taxon>
        <taxon>Rhodobacterales</taxon>
        <taxon>Paracoccaceae</taxon>
        <taxon>Meinhardsimonia</taxon>
    </lineage>
</organism>
<dbReference type="GO" id="GO:0051539">
    <property type="term" value="F:4 iron, 4 sulfur cluster binding"/>
    <property type="evidence" value="ECO:0007669"/>
    <property type="project" value="UniProtKB-KW"/>
</dbReference>
<dbReference type="Gene3D" id="3.30.70.20">
    <property type="match status" value="2"/>
</dbReference>
<dbReference type="OrthoDB" id="9800445at2"/>
<accession>A0A1G9F4C3</accession>
<keyword evidence="8" id="KW-1185">Reference proteome</keyword>
<evidence type="ECO:0000256" key="4">
    <source>
        <dbReference type="ARBA" id="ARBA00023014"/>
    </source>
</evidence>